<dbReference type="GO" id="GO:0070530">
    <property type="term" value="F:K63-linked polyubiquitin modification-dependent protein binding"/>
    <property type="evidence" value="ECO:0007669"/>
    <property type="project" value="TreeGrafter"/>
</dbReference>
<dbReference type="EMBL" id="JWZX01002784">
    <property type="protein sequence ID" value="KOO26926.1"/>
    <property type="molecule type" value="Genomic_DNA"/>
</dbReference>
<evidence type="ECO:0000259" key="10">
    <source>
        <dbReference type="PROSITE" id="PS50222"/>
    </source>
</evidence>
<dbReference type="InterPro" id="IPR018247">
    <property type="entry name" value="EF_Hand_1_Ca_BS"/>
</dbReference>
<reference evidence="12" key="1">
    <citation type="journal article" date="2015" name="PLoS Genet.">
        <title>Genome Sequence and Transcriptome Analyses of Chrysochromulina tobin: Metabolic Tools for Enhanced Algal Fitness in the Prominent Order Prymnesiales (Haptophyceae).</title>
        <authorList>
            <person name="Hovde B.T."/>
            <person name="Deodato C.R."/>
            <person name="Hunsperger H.M."/>
            <person name="Ryken S.A."/>
            <person name="Yost W."/>
            <person name="Jha R.K."/>
            <person name="Patterson J."/>
            <person name="Monnat R.J. Jr."/>
            <person name="Barlow S.B."/>
            <person name="Starkenburg S.R."/>
            <person name="Cattolico R.A."/>
        </authorList>
    </citation>
    <scope>NUCLEOTIDE SEQUENCE</scope>
    <source>
        <strain evidence="12">CCMP291</strain>
    </source>
</reference>
<dbReference type="GO" id="GO:0005509">
    <property type="term" value="F:calcium ion binding"/>
    <property type="evidence" value="ECO:0007669"/>
    <property type="project" value="InterPro"/>
</dbReference>
<dbReference type="InterPro" id="IPR002048">
    <property type="entry name" value="EF_hand_dom"/>
</dbReference>
<dbReference type="Gene3D" id="2.30.42.10">
    <property type="match status" value="1"/>
</dbReference>
<dbReference type="Proteomes" id="UP000037460">
    <property type="component" value="Unassembled WGS sequence"/>
</dbReference>
<proteinExistence type="predicted"/>
<protein>
    <recommendedName>
        <fullName evidence="2">ubiquitinyl hydrolase 1</fullName>
        <ecNumber evidence="2">3.4.19.12</ecNumber>
    </recommendedName>
</protein>
<comment type="catalytic activity">
    <reaction evidence="1">
        <text>Thiol-dependent hydrolysis of ester, thioester, amide, peptide and isopeptide bonds formed by the C-terminal Gly of ubiquitin (a 76-residue protein attached to proteins as an intracellular targeting signal).</text>
        <dbReference type="EC" id="3.4.19.12"/>
    </reaction>
</comment>
<dbReference type="InterPro" id="IPR022105">
    <property type="entry name" value="DUF3645"/>
</dbReference>
<evidence type="ECO:0000256" key="5">
    <source>
        <dbReference type="ARBA" id="ARBA00022801"/>
    </source>
</evidence>
<feature type="non-terminal residue" evidence="11">
    <location>
        <position position="3797"/>
    </location>
</feature>
<dbReference type="SUPFAM" id="SSF47473">
    <property type="entry name" value="EF-hand"/>
    <property type="match status" value="1"/>
</dbReference>
<dbReference type="GO" id="GO:0004843">
    <property type="term" value="F:cysteine-type deubiquitinase activity"/>
    <property type="evidence" value="ECO:0007669"/>
    <property type="project" value="UniProtKB-EC"/>
</dbReference>
<keyword evidence="6" id="KW-0788">Thiol protease</keyword>
<keyword evidence="3" id="KW-0645">Protease</keyword>
<evidence type="ECO:0000256" key="3">
    <source>
        <dbReference type="ARBA" id="ARBA00022670"/>
    </source>
</evidence>
<name>A0A0M0JK06_9EUKA</name>
<keyword evidence="7" id="KW-0106">Calcium</keyword>
<feature type="region of interest" description="Disordered" evidence="8">
    <location>
        <begin position="3175"/>
        <end position="3204"/>
    </location>
</feature>
<dbReference type="PANTHER" id="PTHR13367:SF28">
    <property type="entry name" value="UBIQUITIN THIOESTERASE ZRANB1"/>
    <property type="match status" value="1"/>
</dbReference>
<evidence type="ECO:0000259" key="9">
    <source>
        <dbReference type="PROSITE" id="PS50106"/>
    </source>
</evidence>
<dbReference type="OrthoDB" id="2684236at2759"/>
<dbReference type="Gene3D" id="1.10.238.10">
    <property type="entry name" value="EF-hand"/>
    <property type="match status" value="1"/>
</dbReference>
<dbReference type="GO" id="GO:0005737">
    <property type="term" value="C:cytoplasm"/>
    <property type="evidence" value="ECO:0007669"/>
    <property type="project" value="TreeGrafter"/>
</dbReference>
<dbReference type="PROSITE" id="PS50222">
    <property type="entry name" value="EF_HAND_2"/>
    <property type="match status" value="1"/>
</dbReference>
<dbReference type="InterPro" id="IPR051346">
    <property type="entry name" value="OTU_Deubiquitinase"/>
</dbReference>
<evidence type="ECO:0000256" key="1">
    <source>
        <dbReference type="ARBA" id="ARBA00000707"/>
    </source>
</evidence>
<dbReference type="InterPro" id="IPR011992">
    <property type="entry name" value="EF-hand-dom_pair"/>
</dbReference>
<accession>A0A0M0JK06</accession>
<gene>
    <name evidence="11" type="ORF">Ctob_007516</name>
</gene>
<dbReference type="GO" id="GO:0071947">
    <property type="term" value="P:protein deubiquitination involved in ubiquitin-dependent protein catabolic process"/>
    <property type="evidence" value="ECO:0007669"/>
    <property type="project" value="TreeGrafter"/>
</dbReference>
<dbReference type="GO" id="GO:0005634">
    <property type="term" value="C:nucleus"/>
    <property type="evidence" value="ECO:0007669"/>
    <property type="project" value="TreeGrafter"/>
</dbReference>
<dbReference type="PROSITE" id="PS00018">
    <property type="entry name" value="EF_HAND_1"/>
    <property type="match status" value="1"/>
</dbReference>
<evidence type="ECO:0000256" key="2">
    <source>
        <dbReference type="ARBA" id="ARBA00012759"/>
    </source>
</evidence>
<evidence type="ECO:0000313" key="11">
    <source>
        <dbReference type="EMBL" id="KOO26926.1"/>
    </source>
</evidence>
<dbReference type="Pfam" id="PF12340">
    <property type="entry name" value="DUF3638"/>
    <property type="match status" value="1"/>
</dbReference>
<sequence length="3797" mass="410331">VPTDAFALVTRQLKLASLWPALPACLKKAFTRAYQCFERSADLLDRAAKAQTGDPPFVHDFLGTVVSRVRSLGPGEALVLSRPSPLPGEKDGNARIHYVVHRNAVAPAGCDYSLAVCTMSTAALEYHPAKVDPATGSLSHATPLLLRDIPSVRLCDGAFWYLALLVEHKDLAHASALYERLLPALNGRPLLSNWSNEALADPNPAGLRAPATSHWRPDALAGPNRPADLHGHELASLAGVAAVQLAAEGDISVASGLAASGAISGATYTAAGVELLLQHMLTVAMREDLEKMEKEYKSAPLPNTTLELLRRATRRCSASTPARVLGASSLGAPELNCMRQELTTLKTTLMSLRRVYPVSDALAPPETAALVGSARIPNFGRLRDVSSVEGLKGTQVEKPIVMPVELSLVPDEVHSLADVSNALQHACYCCTLLSNQHGLVHNSFALRLGLITHLFLRVLPHPLPLGGSVAREEGQELSLSCFWLRLGPGLTSDTQGAIIRWLGLLCRHFAAASLAVPLGRSFDAARMLVFAAIAALVDAASDHMCNVVRWKVSMEFGAAERSLIGQLALHLGFPRDESSLRSYLSGENGTLIDLLPELGTLRDVSFYVTASMVPSLDALPEMKAWIAEDAKLVWKWKWRDEKELTGRFQVFAFGGKLDCCGWAEDDKPLVEDNSKEGHPPKEGNLMSSLDELPSLDETRRAAEEAADAAVSSAKAAVYKGAGMAAGVAGSAALNIAKKQVCPAPDRRHLATAAGTLFQELTHSPSVVLGSVKSILENALELDPGRYVRSGTSEVLLYAMRLAMRVESFARFVLSPDADAVRGLRTPVVGRTRQVLQTATADLHALLEGQVVPLLLSWYARTRREAAMADACSLACHIAFAYSAIAASQADDARTAAMLAGASKSAAAAAVYDARDELPLFALLSSRVFVNVHHDFELEPRVALHGSRERASGRKKVADLEAALGFEPLDVFDLWQRELGGTLRWLHAHHGASNEIMENVVRLLSGDVKHKEERAAVRAWAEIPIPGCTGRFVPRAGQVGASGALLGASGVVLGGPEALADAKSAKAATEKKSFRFSLYKDLVKEAVKVTKPKGGMESYEAWLRQHVTTVSETEVNVQLGNLTLNQHQMELLDLSIAEHEDFIAVFGAPRQDNARYQCGEVERTEHRLWYRLIAVEHDVQVWDPDSRSPPGPLKVPGMAIPSPLKVLGMAIPTSADLGLGDLGLGGEVGWVRDALDEAKKRLPALADSKAVLKNCGSGDAYVLFHVVLPDLGVREIMVIRQPLTVHVWRLESYGRRWLPVLESTTDTRYCLAEIPIGQTALATAPEPHWTGGEQLLTNLRAELTNPADAQLPLDLVELPRLGLSFKVIHYPGLARLASLEHPGLEVTWTSNATVRAFLEGIPHALLLSSAEGDLFVLIPALAKPCLLADPSDPLSGQMVLAQHAPGWAENLPSSRHYLYPIHRSTAFVTPPSLAAAIYLLVLRWLAHDYEAVCGLCHCCSCDTSMTREEAQLWALLADLNEDVDPYVAKLDFIAPECRLSTPDELLLLQHHGASDPYLAHRKAFLEACMSDGAWSPAHLAKANAAAQIRTGDVDLEAPLDAHALISPSTAPLWQKKMLSLNYNRPNEVSGPAALEWLGTTLSNTFGSLGGLNSLTAKTLSLSSDSRGFWMLYELLTDALQLLTDALQIKILPDDSPACLGSFLFRLTRNKAGATELVPLLRLLEAEPLIANEMPSYAGTTAKKGVLGKMGRSVGLFKGKVDGGMADEVLAVLCHGLREDVIAVRSSAAKRESVVAKKMLSRLDSDLRWLSDQNRSAAKPLILRGFGSFGSGATERRRKVAAELGAALEALLSEDKRATESLMSDLIKQATEGGTDATEAQHLARLLGLEAGCEPKVDFGMLCGLLMCQEGEEVLKDSNPLLSAYEAYELLQRSASLVLRVSRQHHCIRLLQLVKKLAAEVEREAAHPPSDPVNGSEAVVLAEQATMLLRWRRPHVVLCGDESGKYLFDPRMLLFEYTTTFVLRPPQVTLVAKLLGDAEARTSVCHQMLMGEGKTTVISPMLALLVGNLALVIQIVPPQLLAFALNVLRGCFSGGGPLRKATWTFHFDRRTAVTQALLDKLRTAEEERAVMLGTPAAFKAFMLKLLELLHLLDTGQYPKNLSKGYLNRIRGAMRLRRSSNKDDKRLDKGMLRMQAGWAVQMLEVWGRSVAVIDEVDIVLHPLKSELNWPLGDKHALDFAPKRWELPGHLLDALMHIQRELQRDREDEISLGDATGEERARLQMEQRRRRDGGAGVAEKSVQQVPHLVILSSAWYAQHMRPILSEWLVLWLRRQGLRDVSDAQILGCLASGGATAEVEAVLADVHVRMLNLGYDWLHALLPHVLAKINRVHYGLLRPHELESMAKLGTLPRSRRFLAVPFVGKDAPSPSSEYAHPDVAIGLTILAYRYEGLRPADFGANMLQLRSEFENESGSELQRPSAILWISWILAAPGDRRVRGTVGAKHANASDARRARLASKATVETLFSDVGVTQQDILPLHLLDLADREYMTLLYGLLQKGGDVVRYYLEQIVFPEVTAHQATKLSANGQDLGGEMLFGTRIGFSGTPSSLLPLEMGDCVYAQGDDGKMLRALTDPRVVSKVNLGNDWTVDGLVEAVTALRPCPHALIDAGALVTGLNNEQVARRLLEGLPAEQYDGVVYLISGGTKKIILRAGGAPMALEQCGVPKERRFSFYDQVHTTGTDIPQTATANAVLTLSADLIFRDYAQAAYRMRGIGKGQKIVLFVIPEVQKLIELESCKGRGVEVSARKAQLLALPTADARLRAELDDVIAFLLIKSFQTERVQFELWCLHCAQNVWRKNAMLGLRAEHTLLGGADKDGLRVSAMVSTSFLRSGVTNPSDKLRDLSEEGWSARRKLDLFRDPVDHSVSNTIPTSSSTRKQIQVAMDAAGGKPAGAGGIDIDRVLALLENTEAGAAAAPPAALTTALARRSLPEGAEMGTESAEMGADGSQAVEEPENFVKEKYAREHEKLSPWSLASLAKSPYEKEGMLGGASGHAFFPASEFAVLRTMLENRGPLHWPPYLLFSGNHTQPRWRFVNHRRLKNLLITMEWLPDVSDQDGAVPGARSAVLGAVSGILGAVPGVPVDVSGVMASVMAGVPALKMPDTALKMPSLPGLPFRAPLSFGRSKEDKDSNEPLEPAEDGPSDQLPETALRRILVDLGMRPEEDARDAEAVEVFVNELRRPGGSSTPNSRTSRSKSVCCCASCARTPHTTGGDGSRRSLGAVDVRRFGVVDLYRAINGRRDGLMSCSELAAGLEWLGAMQVSGQSQIEDVHALARSFDADGDGLISLDEWSSQFPGLLETDGSTQVMLQSLVLAPKSIPELHEGADGPPKAQHVPKTALAAFKFKLKQPKSVNLIWSNKGGTSPSRLSIWEADVDHDGRAISWKRRSRVRVSLGHYAVAGHETPLKSARVIEITDTAAGSLASSDYLSTVVDQLLPLPIRYRLVWQEKGANAQPLFLWRAVPPSPEFVALGSVATSTDEPPPLDAMHCVPRRWCRLCVGGPKPHPPPPTMLWRDDGRNSSGRTSSVWQADVQCHMMMVLEGTDVAKAQQECFTIFSDRWIANPDELSDLVLIGTAGEPLNASPSGVMRVKTAAEAIAAAGGGSASEAAAAAAAGELSSGDVILAINGTSVHDSASAANLMRAAVGSLVLRVAGGAQFGAVQPAGGAPTMLTTAPTVLTTAPTMVPGDRVRMSGLVARADLNGKYGNVVSFDDKDGRYTVSVEGGGAVSGIVSLKPTNLSK</sequence>
<dbReference type="Pfam" id="PF12359">
    <property type="entry name" value="DUF3645"/>
    <property type="match status" value="1"/>
</dbReference>
<evidence type="ECO:0000256" key="6">
    <source>
        <dbReference type="ARBA" id="ARBA00022807"/>
    </source>
</evidence>
<keyword evidence="12" id="KW-1185">Reference proteome</keyword>
<feature type="domain" description="EF-hand" evidence="10">
    <location>
        <begin position="3322"/>
        <end position="3357"/>
    </location>
</feature>
<feature type="non-terminal residue" evidence="11">
    <location>
        <position position="1"/>
    </location>
</feature>
<organism evidence="11 12">
    <name type="scientific">Chrysochromulina tobinii</name>
    <dbReference type="NCBI Taxonomy" id="1460289"/>
    <lineage>
        <taxon>Eukaryota</taxon>
        <taxon>Haptista</taxon>
        <taxon>Haptophyta</taxon>
        <taxon>Prymnesiophyceae</taxon>
        <taxon>Prymnesiales</taxon>
        <taxon>Chrysochromulinaceae</taxon>
        <taxon>Chrysochromulina</taxon>
    </lineage>
</organism>
<feature type="domain" description="PDZ" evidence="9">
    <location>
        <begin position="3658"/>
        <end position="3712"/>
    </location>
</feature>
<dbReference type="EC" id="3.4.19.12" evidence="2"/>
<dbReference type="InterPro" id="IPR036034">
    <property type="entry name" value="PDZ_sf"/>
</dbReference>
<evidence type="ECO:0000256" key="4">
    <source>
        <dbReference type="ARBA" id="ARBA00022786"/>
    </source>
</evidence>
<keyword evidence="5" id="KW-0378">Hydrolase</keyword>
<dbReference type="PROSITE" id="PS50106">
    <property type="entry name" value="PDZ"/>
    <property type="match status" value="1"/>
</dbReference>
<evidence type="ECO:0000313" key="12">
    <source>
        <dbReference type="Proteomes" id="UP000037460"/>
    </source>
</evidence>
<dbReference type="SUPFAM" id="SSF50156">
    <property type="entry name" value="PDZ domain-like"/>
    <property type="match status" value="1"/>
</dbReference>
<evidence type="ECO:0000256" key="7">
    <source>
        <dbReference type="ARBA" id="ARBA00022837"/>
    </source>
</evidence>
<dbReference type="InterPro" id="IPR001478">
    <property type="entry name" value="PDZ"/>
</dbReference>
<evidence type="ECO:0000256" key="8">
    <source>
        <dbReference type="SAM" id="MobiDB-lite"/>
    </source>
</evidence>
<comment type="caution">
    <text evidence="11">The sequence shown here is derived from an EMBL/GenBank/DDBJ whole genome shotgun (WGS) entry which is preliminary data.</text>
</comment>
<dbReference type="PANTHER" id="PTHR13367">
    <property type="entry name" value="UBIQUITIN THIOESTERASE"/>
    <property type="match status" value="1"/>
</dbReference>
<keyword evidence="4" id="KW-0833">Ubl conjugation pathway</keyword>
<dbReference type="InterPro" id="IPR022099">
    <property type="entry name" value="DUF3638"/>
</dbReference>